<protein>
    <submittedName>
        <fullName evidence="2">Uncharacterized protein</fullName>
    </submittedName>
</protein>
<comment type="caution">
    <text evidence="2">The sequence shown here is derived from an EMBL/GenBank/DDBJ whole genome shotgun (WGS) entry which is preliminary data.</text>
</comment>
<dbReference type="EMBL" id="JARKIE010000110">
    <property type="protein sequence ID" value="KAJ7683199.1"/>
    <property type="molecule type" value="Genomic_DNA"/>
</dbReference>
<keyword evidence="1" id="KW-0175">Coiled coil</keyword>
<proteinExistence type="predicted"/>
<keyword evidence="3" id="KW-1185">Reference proteome</keyword>
<reference evidence="2" key="1">
    <citation type="submission" date="2023-03" db="EMBL/GenBank/DDBJ databases">
        <title>Massive genome expansion in bonnet fungi (Mycena s.s.) driven by repeated elements and novel gene families across ecological guilds.</title>
        <authorList>
            <consortium name="Lawrence Berkeley National Laboratory"/>
            <person name="Harder C.B."/>
            <person name="Miyauchi S."/>
            <person name="Viragh M."/>
            <person name="Kuo A."/>
            <person name="Thoen E."/>
            <person name="Andreopoulos B."/>
            <person name="Lu D."/>
            <person name="Skrede I."/>
            <person name="Drula E."/>
            <person name="Henrissat B."/>
            <person name="Morin E."/>
            <person name="Kohler A."/>
            <person name="Barry K."/>
            <person name="LaButti K."/>
            <person name="Morin E."/>
            <person name="Salamov A."/>
            <person name="Lipzen A."/>
            <person name="Mereny Z."/>
            <person name="Hegedus B."/>
            <person name="Baldrian P."/>
            <person name="Stursova M."/>
            <person name="Weitz H."/>
            <person name="Taylor A."/>
            <person name="Grigoriev I.V."/>
            <person name="Nagy L.G."/>
            <person name="Martin F."/>
            <person name="Kauserud H."/>
        </authorList>
    </citation>
    <scope>NUCLEOTIDE SEQUENCE</scope>
    <source>
        <strain evidence="2">CBHHK067</strain>
    </source>
</reference>
<name>A0AAD7GF03_MYCRO</name>
<dbReference type="AlphaFoldDB" id="A0AAD7GF03"/>
<gene>
    <name evidence="2" type="ORF">B0H17DRAFT_1137888</name>
</gene>
<dbReference type="Proteomes" id="UP001221757">
    <property type="component" value="Unassembled WGS sequence"/>
</dbReference>
<sequence>MDELACALHILKQPLHLGIWYYGWLMARRIERSGPNRKQAIRDKKKIPLERERKEKIMRAVSSHKADVQALLKDLSPKIGHPRGIPKAPPTKIHHSEIKVLAESHRFGGGSDLVWDHLTTTPSALGVPDCSKQRLWAEALSLRSICHAICTSEGDVLTAALSHSNSVICLWAASPPVCCSSSVARNSQLHSSIPDKLSLFYVRACISRAKRGVHGLKPYINDTVFARLMDFQYLKTQDDLDKFTLWITGLKIKKVQDWCKIVPARCNRELRFQHYPLNLNVLNICILLTTLVRSTSRQRASWCAMFNILTSNVTTKARASTQHNSATAELQSKLNEAKAVKKKNTEELKDLQAKLFTAKGTTKQKCTSGNIVRASAFTLACGNEQPYSCFIHPPINQRRTYYSPFPFGLPLSRSFLQPRLLVRRCSGYHRKWHYTLSRGHSLTFWFARGTAGWIRLDSTQAGDGQGIHFCTASEYSLETYPYHDIYGDLEFGLFATAPSPSDYAAQALSFPDLSMLGNVTSGLDVFVDVHSPGYHTMETKLSILCAPLLLPALSRPPSTPDSPPQCPQKPIRGPEVDLANILMSTRARVPSIQVLESRGLAKKSKNKVWRASHHFKPLLILVQ</sequence>
<accession>A0AAD7GF03</accession>
<organism evidence="2 3">
    <name type="scientific">Mycena rosella</name>
    <name type="common">Pink bonnet</name>
    <name type="synonym">Agaricus rosellus</name>
    <dbReference type="NCBI Taxonomy" id="1033263"/>
    <lineage>
        <taxon>Eukaryota</taxon>
        <taxon>Fungi</taxon>
        <taxon>Dikarya</taxon>
        <taxon>Basidiomycota</taxon>
        <taxon>Agaricomycotina</taxon>
        <taxon>Agaricomycetes</taxon>
        <taxon>Agaricomycetidae</taxon>
        <taxon>Agaricales</taxon>
        <taxon>Marasmiineae</taxon>
        <taxon>Mycenaceae</taxon>
        <taxon>Mycena</taxon>
    </lineage>
</organism>
<feature type="coiled-coil region" evidence="1">
    <location>
        <begin position="323"/>
        <end position="354"/>
    </location>
</feature>
<evidence type="ECO:0000256" key="1">
    <source>
        <dbReference type="SAM" id="Coils"/>
    </source>
</evidence>
<evidence type="ECO:0000313" key="2">
    <source>
        <dbReference type="EMBL" id="KAJ7683199.1"/>
    </source>
</evidence>
<evidence type="ECO:0000313" key="3">
    <source>
        <dbReference type="Proteomes" id="UP001221757"/>
    </source>
</evidence>